<evidence type="ECO:0000256" key="1">
    <source>
        <dbReference type="ARBA" id="ARBA00022475"/>
    </source>
</evidence>
<dbReference type="PANTHER" id="PTHR35529:SF2">
    <property type="entry name" value="SPORULATION PROTEIN YTAF-RELATED"/>
    <property type="match status" value="1"/>
</dbReference>
<feature type="transmembrane region" description="Helical" evidence="5">
    <location>
        <begin position="38"/>
        <end position="62"/>
    </location>
</feature>
<keyword evidence="2 5" id="KW-0812">Transmembrane</keyword>
<organism evidence="6 7">
    <name type="scientific">Cohnella yongneupensis</name>
    <dbReference type="NCBI Taxonomy" id="425006"/>
    <lineage>
        <taxon>Bacteria</taxon>
        <taxon>Bacillati</taxon>
        <taxon>Bacillota</taxon>
        <taxon>Bacilli</taxon>
        <taxon>Bacillales</taxon>
        <taxon>Paenibacillaceae</taxon>
        <taxon>Cohnella</taxon>
    </lineage>
</organism>
<accession>A0ABW0R493</accession>
<feature type="transmembrane region" description="Helical" evidence="5">
    <location>
        <begin position="68"/>
        <end position="89"/>
    </location>
</feature>
<evidence type="ECO:0000256" key="3">
    <source>
        <dbReference type="ARBA" id="ARBA00022989"/>
    </source>
</evidence>
<dbReference type="Proteomes" id="UP001596108">
    <property type="component" value="Unassembled WGS sequence"/>
</dbReference>
<proteinExistence type="predicted"/>
<keyword evidence="1" id="KW-1003">Cell membrane</keyword>
<dbReference type="Pfam" id="PF02659">
    <property type="entry name" value="Mntp"/>
    <property type="match status" value="2"/>
</dbReference>
<dbReference type="PANTHER" id="PTHR35529">
    <property type="entry name" value="MANGANESE EFFLUX PUMP MNTP-RELATED"/>
    <property type="match status" value="1"/>
</dbReference>
<gene>
    <name evidence="6" type="ORF">ACFPQ4_17940</name>
</gene>
<feature type="transmembrane region" description="Helical" evidence="5">
    <location>
        <begin position="189"/>
        <end position="206"/>
    </location>
</feature>
<dbReference type="RefSeq" id="WP_378113255.1">
    <property type="nucleotide sequence ID" value="NZ_JBHSNC010000052.1"/>
</dbReference>
<protein>
    <submittedName>
        <fullName evidence="6">MntP/YtaF family protein</fullName>
    </submittedName>
</protein>
<keyword evidence="3 5" id="KW-1133">Transmembrane helix</keyword>
<evidence type="ECO:0000256" key="5">
    <source>
        <dbReference type="SAM" id="Phobius"/>
    </source>
</evidence>
<reference evidence="7" key="1">
    <citation type="journal article" date="2019" name="Int. J. Syst. Evol. Microbiol.">
        <title>The Global Catalogue of Microorganisms (GCM) 10K type strain sequencing project: providing services to taxonomists for standard genome sequencing and annotation.</title>
        <authorList>
            <consortium name="The Broad Institute Genomics Platform"/>
            <consortium name="The Broad Institute Genome Sequencing Center for Infectious Disease"/>
            <person name="Wu L."/>
            <person name="Ma J."/>
        </authorList>
    </citation>
    <scope>NUCLEOTIDE SEQUENCE [LARGE SCALE GENOMIC DNA]</scope>
    <source>
        <strain evidence="7">CGMCC 1.18578</strain>
    </source>
</reference>
<comment type="caution">
    <text evidence="6">The sequence shown here is derived from an EMBL/GenBank/DDBJ whole genome shotgun (WGS) entry which is preliminary data.</text>
</comment>
<dbReference type="InterPro" id="IPR003810">
    <property type="entry name" value="Mntp/YtaF"/>
</dbReference>
<keyword evidence="7" id="KW-1185">Reference proteome</keyword>
<feature type="transmembrane region" description="Helical" evidence="5">
    <location>
        <begin position="163"/>
        <end position="183"/>
    </location>
</feature>
<evidence type="ECO:0000256" key="4">
    <source>
        <dbReference type="ARBA" id="ARBA00023136"/>
    </source>
</evidence>
<evidence type="ECO:0000313" key="6">
    <source>
        <dbReference type="EMBL" id="MFC5531304.1"/>
    </source>
</evidence>
<name>A0ABW0R493_9BACL</name>
<dbReference type="EMBL" id="JBHSNC010000052">
    <property type="protein sequence ID" value="MFC5531304.1"/>
    <property type="molecule type" value="Genomic_DNA"/>
</dbReference>
<feature type="transmembrane region" description="Helical" evidence="5">
    <location>
        <begin position="218"/>
        <end position="236"/>
    </location>
</feature>
<evidence type="ECO:0000313" key="7">
    <source>
        <dbReference type="Proteomes" id="UP001596108"/>
    </source>
</evidence>
<keyword evidence="4 5" id="KW-0472">Membrane</keyword>
<feature type="transmembrane region" description="Helical" evidence="5">
    <location>
        <begin position="6"/>
        <end position="26"/>
    </location>
</feature>
<evidence type="ECO:0000256" key="2">
    <source>
        <dbReference type="ARBA" id="ARBA00022692"/>
    </source>
</evidence>
<sequence>MLAHLASMILLAFAVSLDGFGVGITYGIRKIKIPVSSILIIALCSGLIIMLAMLVGVAMSGWLSPHGASMIGAGILIGIGCWALCRFLYGGDSESADRQPSDKNTGVKAPEVDYTAVSPVDAPLERKALVTLELRIFGIMIQILRTPSVADVDRSGTISAGEAFLLGAALSLDAFGAGIGAALVGFPPFLTAVLIAASSGLFLWMGTRVGFWASGWRWVRQLSMLPGVILIAMGIFKMF</sequence>